<evidence type="ECO:0000256" key="6">
    <source>
        <dbReference type="ARBA" id="ARBA00023136"/>
    </source>
</evidence>
<dbReference type="AlphaFoldDB" id="A0A4V6X8P0"/>
<evidence type="ECO:0000256" key="5">
    <source>
        <dbReference type="ARBA" id="ARBA00022692"/>
    </source>
</evidence>
<keyword evidence="4" id="KW-1134">Transmembrane beta strand</keyword>
<keyword evidence="6" id="KW-0472">Membrane</keyword>
<dbReference type="SUPFAM" id="SSF56954">
    <property type="entry name" value="Outer membrane efflux proteins (OEP)"/>
    <property type="match status" value="1"/>
</dbReference>
<dbReference type="Proteomes" id="UP000306393">
    <property type="component" value="Unassembled WGS sequence"/>
</dbReference>
<name>A0A4V6X8P0_9GAMM</name>
<dbReference type="EMBL" id="QGAC01000006">
    <property type="protein sequence ID" value="TKJ91957.1"/>
    <property type="molecule type" value="Genomic_DNA"/>
</dbReference>
<dbReference type="InterPro" id="IPR051906">
    <property type="entry name" value="TolC-like"/>
</dbReference>
<dbReference type="PANTHER" id="PTHR30026:SF20">
    <property type="entry name" value="OUTER MEMBRANE PROTEIN TOLC"/>
    <property type="match status" value="1"/>
</dbReference>
<evidence type="ECO:0000313" key="9">
    <source>
        <dbReference type="Proteomes" id="UP000306393"/>
    </source>
</evidence>
<dbReference type="InterPro" id="IPR003423">
    <property type="entry name" value="OMP_efflux"/>
</dbReference>
<keyword evidence="3" id="KW-0813">Transport</keyword>
<dbReference type="InterPro" id="IPR010130">
    <property type="entry name" value="T1SS_OMP_TolC"/>
</dbReference>
<sequence length="456" mass="50103">MDIHRNAILIKTTLLLLPGCLLSTSVCALSLQESLIAANSYNAEMKAARSLHAAVQQKKYQGFAGLLPVVTLQGGWNKTDQPDATYSAGVTRHNYSVNLTQPIIDVAKYASWRKSLVISNAADVKLLLSQQKLISDVTTAFYNVDYQRSVLQTNQRILTAFAARLKQVQKALALGDSTRLDEDEAQANYDTAVADKLSSENDLDDAYIAFHQLTGLDAEGIPDKSLSCVSVKVPLKTEQIARDAVSNNLDVLAAIQTQKGSEVDIISSSSNYLPVVTFQASYGKNWNRAEYANFLDSLFGTTSKTDNTVVGVNVSIPIFSGGSQISQSIEAAHRFEESKDLVTEARRKAAQQALQAVSGVKSSQSRIKAYERAIISARKRLSSTQYGREIGQRTLIDEFNAEKDYYQAIQQLAQARNNLIQSIVKLKSATGALDYAAMESFNCREPFIINRDITYE</sequence>
<dbReference type="GO" id="GO:0015288">
    <property type="term" value="F:porin activity"/>
    <property type="evidence" value="ECO:0007669"/>
    <property type="project" value="TreeGrafter"/>
</dbReference>
<dbReference type="GO" id="GO:0009279">
    <property type="term" value="C:cell outer membrane"/>
    <property type="evidence" value="ECO:0007669"/>
    <property type="project" value="UniProtKB-SubCell"/>
</dbReference>
<evidence type="ECO:0000256" key="2">
    <source>
        <dbReference type="ARBA" id="ARBA00007613"/>
    </source>
</evidence>
<organism evidence="8 9">
    <name type="scientific">Erwinia persicina</name>
    <dbReference type="NCBI Taxonomy" id="55211"/>
    <lineage>
        <taxon>Bacteria</taxon>
        <taxon>Pseudomonadati</taxon>
        <taxon>Pseudomonadota</taxon>
        <taxon>Gammaproteobacteria</taxon>
        <taxon>Enterobacterales</taxon>
        <taxon>Erwiniaceae</taxon>
        <taxon>Erwinia</taxon>
    </lineage>
</organism>
<keyword evidence="7" id="KW-0998">Cell outer membrane</keyword>
<evidence type="ECO:0000256" key="3">
    <source>
        <dbReference type="ARBA" id="ARBA00022448"/>
    </source>
</evidence>
<gene>
    <name evidence="8" type="ORF">EpCFBP13511_07570</name>
</gene>
<evidence type="ECO:0000256" key="4">
    <source>
        <dbReference type="ARBA" id="ARBA00022452"/>
    </source>
</evidence>
<accession>A0A4V6X8P0</accession>
<comment type="similarity">
    <text evidence="2">Belongs to the outer membrane factor (OMF) (TC 1.B.17) family.</text>
</comment>
<dbReference type="NCBIfam" id="TIGR01844">
    <property type="entry name" value="type_I_sec_TolC"/>
    <property type="match status" value="1"/>
</dbReference>
<dbReference type="STRING" id="1219360.GCA_001571305_01701"/>
<dbReference type="PANTHER" id="PTHR30026">
    <property type="entry name" value="OUTER MEMBRANE PROTEIN TOLC"/>
    <property type="match status" value="1"/>
</dbReference>
<evidence type="ECO:0000256" key="1">
    <source>
        <dbReference type="ARBA" id="ARBA00004442"/>
    </source>
</evidence>
<comment type="caution">
    <text evidence="8">The sequence shown here is derived from an EMBL/GenBank/DDBJ whole genome shotgun (WGS) entry which is preliminary data.</text>
</comment>
<evidence type="ECO:0000313" key="8">
    <source>
        <dbReference type="EMBL" id="TKJ91957.1"/>
    </source>
</evidence>
<dbReference type="OrthoDB" id="9813458at2"/>
<protein>
    <submittedName>
        <fullName evidence="8">Anibiotic ABC transporter</fullName>
    </submittedName>
</protein>
<evidence type="ECO:0000256" key="7">
    <source>
        <dbReference type="ARBA" id="ARBA00023237"/>
    </source>
</evidence>
<dbReference type="Gene3D" id="1.20.1600.10">
    <property type="entry name" value="Outer membrane efflux proteins (OEP)"/>
    <property type="match status" value="1"/>
</dbReference>
<comment type="subcellular location">
    <subcellularLocation>
        <location evidence="1">Cell outer membrane</location>
    </subcellularLocation>
</comment>
<dbReference type="Pfam" id="PF02321">
    <property type="entry name" value="OEP"/>
    <property type="match status" value="2"/>
</dbReference>
<dbReference type="GO" id="GO:0015562">
    <property type="term" value="F:efflux transmembrane transporter activity"/>
    <property type="evidence" value="ECO:0007669"/>
    <property type="project" value="InterPro"/>
</dbReference>
<proteinExistence type="inferred from homology"/>
<keyword evidence="5" id="KW-0812">Transmembrane</keyword>
<dbReference type="GO" id="GO:1990281">
    <property type="term" value="C:efflux pump complex"/>
    <property type="evidence" value="ECO:0007669"/>
    <property type="project" value="TreeGrafter"/>
</dbReference>
<reference evidence="8 9" key="1">
    <citation type="journal article" date="2019" name="Sci. Rep.">
        <title>Differences in resource use lead to coexistence of seed-transmitted microbial populations.</title>
        <authorList>
            <person name="Torres-Cortes G."/>
            <person name="Garcia B.J."/>
            <person name="Compant S."/>
            <person name="Rezki S."/>
            <person name="Jones P."/>
            <person name="Preveaux A."/>
            <person name="Briand M."/>
            <person name="Roulet A."/>
            <person name="Bouchez O."/>
            <person name="Jacobson D."/>
            <person name="Barret M."/>
        </authorList>
    </citation>
    <scope>NUCLEOTIDE SEQUENCE [LARGE SCALE GENOMIC DNA]</scope>
    <source>
        <strain evidence="8 9">CFBP13511</strain>
    </source>
</reference>